<sequence length="179" mass="20570">MDPGLEERLRRMSREMGFDPYSDTPFRDPALRAEGGSSDPPDPPPPDSPDFHDDGNDHRCDCGFCGPMPTALEQVCCRDIQEVVRESPDGCITTHEEFRSVCLSSAVLRALYWELQENGVGVEGEVHRKYRFLAYRFFTRWIWKRLGRRNRVVLPACVVTAIRKQFPSAEYVGFRYPPL</sequence>
<comment type="caution">
    <text evidence="3">The sequence shown here is derived from an EMBL/GenBank/DDBJ whole genome shotgun (WGS) entry which is preliminary data.</text>
</comment>
<evidence type="ECO:0000313" key="4">
    <source>
        <dbReference type="Proteomes" id="UP000821837"/>
    </source>
</evidence>
<feature type="domain" description="P2X purinoreceptor 7 intracellular" evidence="2">
    <location>
        <begin position="55"/>
        <end position="175"/>
    </location>
</feature>
<protein>
    <recommendedName>
        <fullName evidence="2">P2X purinoreceptor 7 intracellular domain-containing protein</fullName>
    </recommendedName>
</protein>
<dbReference type="OrthoDB" id="6493991at2759"/>
<dbReference type="VEuPathDB" id="VectorBase:RSAN_054231"/>
<evidence type="ECO:0000313" key="3">
    <source>
        <dbReference type="EMBL" id="KAH7961482.1"/>
    </source>
</evidence>
<dbReference type="EMBL" id="JABSTV010001249">
    <property type="protein sequence ID" value="KAH7961482.1"/>
    <property type="molecule type" value="Genomic_DNA"/>
</dbReference>
<dbReference type="InterPro" id="IPR046815">
    <property type="entry name" value="P2RX7_C"/>
</dbReference>
<dbReference type="AlphaFoldDB" id="A0A9D4T0B1"/>
<evidence type="ECO:0000256" key="1">
    <source>
        <dbReference type="SAM" id="MobiDB-lite"/>
    </source>
</evidence>
<dbReference type="OMA" id="ECICCDE"/>
<proteinExistence type="predicted"/>
<name>A0A9D4T0B1_RHISA</name>
<dbReference type="Pfam" id="PF20478">
    <property type="entry name" value="P2RX7_C"/>
    <property type="match status" value="1"/>
</dbReference>
<dbReference type="PANTHER" id="PTHR36981">
    <property type="entry name" value="ZGC:195170"/>
    <property type="match status" value="1"/>
</dbReference>
<accession>A0A9D4T0B1</accession>
<feature type="region of interest" description="Disordered" evidence="1">
    <location>
        <begin position="1"/>
        <end position="53"/>
    </location>
</feature>
<dbReference type="Proteomes" id="UP000821837">
    <property type="component" value="Chromosome 3"/>
</dbReference>
<reference evidence="3" key="2">
    <citation type="submission" date="2021-09" db="EMBL/GenBank/DDBJ databases">
        <authorList>
            <person name="Jia N."/>
            <person name="Wang J."/>
            <person name="Shi W."/>
            <person name="Du L."/>
            <person name="Sun Y."/>
            <person name="Zhan W."/>
            <person name="Jiang J."/>
            <person name="Wang Q."/>
            <person name="Zhang B."/>
            <person name="Ji P."/>
            <person name="Sakyi L.B."/>
            <person name="Cui X."/>
            <person name="Yuan T."/>
            <person name="Jiang B."/>
            <person name="Yang W."/>
            <person name="Lam T.T.-Y."/>
            <person name="Chang Q."/>
            <person name="Ding S."/>
            <person name="Wang X."/>
            <person name="Zhu J."/>
            <person name="Ruan X."/>
            <person name="Zhao L."/>
            <person name="Wei J."/>
            <person name="Que T."/>
            <person name="Du C."/>
            <person name="Cheng J."/>
            <person name="Dai P."/>
            <person name="Han X."/>
            <person name="Huang E."/>
            <person name="Gao Y."/>
            <person name="Liu J."/>
            <person name="Shao H."/>
            <person name="Ye R."/>
            <person name="Li L."/>
            <person name="Wei W."/>
            <person name="Wang X."/>
            <person name="Wang C."/>
            <person name="Huo Q."/>
            <person name="Li W."/>
            <person name="Guo W."/>
            <person name="Chen H."/>
            <person name="Chen S."/>
            <person name="Zhou L."/>
            <person name="Zhou L."/>
            <person name="Ni X."/>
            <person name="Tian J."/>
            <person name="Zhou Y."/>
            <person name="Sheng Y."/>
            <person name="Liu T."/>
            <person name="Pan Y."/>
            <person name="Xia L."/>
            <person name="Li J."/>
            <person name="Zhao F."/>
            <person name="Cao W."/>
        </authorList>
    </citation>
    <scope>NUCLEOTIDE SEQUENCE</scope>
    <source>
        <strain evidence="3">Rsan-2018</strain>
        <tissue evidence="3">Larvae</tissue>
    </source>
</reference>
<evidence type="ECO:0000259" key="2">
    <source>
        <dbReference type="Pfam" id="PF20478"/>
    </source>
</evidence>
<reference evidence="3" key="1">
    <citation type="journal article" date="2020" name="Cell">
        <title>Large-Scale Comparative Analyses of Tick Genomes Elucidate Their Genetic Diversity and Vector Capacities.</title>
        <authorList>
            <consortium name="Tick Genome and Microbiome Consortium (TIGMIC)"/>
            <person name="Jia N."/>
            <person name="Wang J."/>
            <person name="Shi W."/>
            <person name="Du L."/>
            <person name="Sun Y."/>
            <person name="Zhan W."/>
            <person name="Jiang J.F."/>
            <person name="Wang Q."/>
            <person name="Zhang B."/>
            <person name="Ji P."/>
            <person name="Bell-Sakyi L."/>
            <person name="Cui X.M."/>
            <person name="Yuan T.T."/>
            <person name="Jiang B.G."/>
            <person name="Yang W.F."/>
            <person name="Lam T.T."/>
            <person name="Chang Q.C."/>
            <person name="Ding S.J."/>
            <person name="Wang X.J."/>
            <person name="Zhu J.G."/>
            <person name="Ruan X.D."/>
            <person name="Zhao L."/>
            <person name="Wei J.T."/>
            <person name="Ye R.Z."/>
            <person name="Que T.C."/>
            <person name="Du C.H."/>
            <person name="Zhou Y.H."/>
            <person name="Cheng J.X."/>
            <person name="Dai P.F."/>
            <person name="Guo W.B."/>
            <person name="Han X.H."/>
            <person name="Huang E.J."/>
            <person name="Li L.F."/>
            <person name="Wei W."/>
            <person name="Gao Y.C."/>
            <person name="Liu J.Z."/>
            <person name="Shao H.Z."/>
            <person name="Wang X."/>
            <person name="Wang C.C."/>
            <person name="Yang T.C."/>
            <person name="Huo Q.B."/>
            <person name="Li W."/>
            <person name="Chen H.Y."/>
            <person name="Chen S.E."/>
            <person name="Zhou L.G."/>
            <person name="Ni X.B."/>
            <person name="Tian J.H."/>
            <person name="Sheng Y."/>
            <person name="Liu T."/>
            <person name="Pan Y.S."/>
            <person name="Xia L.Y."/>
            <person name="Li J."/>
            <person name="Zhao F."/>
            <person name="Cao W.C."/>
        </authorList>
    </citation>
    <scope>NUCLEOTIDE SEQUENCE</scope>
    <source>
        <strain evidence="3">Rsan-2018</strain>
    </source>
</reference>
<dbReference type="PANTHER" id="PTHR36981:SF1">
    <property type="entry name" value="P2X PURINORECEPTOR 7 INTRACELLULAR DOMAIN-CONTAINING PROTEIN"/>
    <property type="match status" value="1"/>
</dbReference>
<keyword evidence="4" id="KW-1185">Reference proteome</keyword>
<gene>
    <name evidence="3" type="ORF">HPB52_009363</name>
</gene>
<organism evidence="3 4">
    <name type="scientific">Rhipicephalus sanguineus</name>
    <name type="common">Brown dog tick</name>
    <name type="synonym">Ixodes sanguineus</name>
    <dbReference type="NCBI Taxonomy" id="34632"/>
    <lineage>
        <taxon>Eukaryota</taxon>
        <taxon>Metazoa</taxon>
        <taxon>Ecdysozoa</taxon>
        <taxon>Arthropoda</taxon>
        <taxon>Chelicerata</taxon>
        <taxon>Arachnida</taxon>
        <taxon>Acari</taxon>
        <taxon>Parasitiformes</taxon>
        <taxon>Ixodida</taxon>
        <taxon>Ixodoidea</taxon>
        <taxon>Ixodidae</taxon>
        <taxon>Rhipicephalinae</taxon>
        <taxon>Rhipicephalus</taxon>
        <taxon>Rhipicephalus</taxon>
    </lineage>
</organism>
<feature type="compositionally biased region" description="Basic and acidic residues" evidence="1">
    <location>
        <begin position="1"/>
        <end position="17"/>
    </location>
</feature>